<dbReference type="Gene3D" id="1.20.1250.20">
    <property type="entry name" value="MFS general substrate transporter like domains"/>
    <property type="match status" value="2"/>
</dbReference>
<proteinExistence type="predicted"/>
<evidence type="ECO:0000256" key="3">
    <source>
        <dbReference type="ARBA" id="ARBA00023136"/>
    </source>
</evidence>
<dbReference type="GO" id="GO:0022857">
    <property type="term" value="F:transmembrane transporter activity"/>
    <property type="evidence" value="ECO:0007669"/>
    <property type="project" value="InterPro"/>
</dbReference>
<evidence type="ECO:0000256" key="1">
    <source>
        <dbReference type="ARBA" id="ARBA00022692"/>
    </source>
</evidence>
<organism evidence="5 6">
    <name type="scientific">Pseudoduganella aquatica</name>
    <dbReference type="NCBI Taxonomy" id="2660641"/>
    <lineage>
        <taxon>Bacteria</taxon>
        <taxon>Pseudomonadati</taxon>
        <taxon>Pseudomonadota</taxon>
        <taxon>Betaproteobacteria</taxon>
        <taxon>Burkholderiales</taxon>
        <taxon>Oxalobacteraceae</taxon>
        <taxon>Telluria group</taxon>
        <taxon>Pseudoduganella</taxon>
    </lineage>
</organism>
<protein>
    <submittedName>
        <fullName evidence="5">MFS transporter</fullName>
    </submittedName>
</protein>
<dbReference type="SUPFAM" id="SSF103473">
    <property type="entry name" value="MFS general substrate transporter"/>
    <property type="match status" value="1"/>
</dbReference>
<dbReference type="PANTHER" id="PTHR23528:SF1">
    <property type="entry name" value="MAJOR FACILITATOR SUPERFAMILY (MFS) PROFILE DOMAIN-CONTAINING PROTEIN"/>
    <property type="match status" value="1"/>
</dbReference>
<comment type="caution">
    <text evidence="5">The sequence shown here is derived from an EMBL/GenBank/DDBJ whole genome shotgun (WGS) entry which is preliminary data.</text>
</comment>
<dbReference type="EMBL" id="WWCU01000002">
    <property type="protein sequence ID" value="MYN06106.1"/>
    <property type="molecule type" value="Genomic_DNA"/>
</dbReference>
<gene>
    <name evidence="5" type="ORF">GTP77_02015</name>
</gene>
<keyword evidence="1 4" id="KW-0812">Transmembrane</keyword>
<keyword evidence="2 4" id="KW-1133">Transmembrane helix</keyword>
<name>A0A7X4H7G8_9BURK</name>
<accession>A0A7X4H7G8</accession>
<feature type="transmembrane region" description="Helical" evidence="4">
    <location>
        <begin position="12"/>
        <end position="30"/>
    </location>
</feature>
<dbReference type="Pfam" id="PF07690">
    <property type="entry name" value="MFS_1"/>
    <property type="match status" value="1"/>
</dbReference>
<feature type="transmembrane region" description="Helical" evidence="4">
    <location>
        <begin position="58"/>
        <end position="82"/>
    </location>
</feature>
<keyword evidence="3 4" id="KW-0472">Membrane</keyword>
<feature type="transmembrane region" description="Helical" evidence="4">
    <location>
        <begin position="411"/>
        <end position="431"/>
    </location>
</feature>
<feature type="transmembrane region" description="Helical" evidence="4">
    <location>
        <begin position="135"/>
        <end position="162"/>
    </location>
</feature>
<dbReference type="RefSeq" id="WP_161070502.1">
    <property type="nucleotide sequence ID" value="NZ_CP086370.1"/>
</dbReference>
<dbReference type="PANTHER" id="PTHR23528">
    <property type="match status" value="1"/>
</dbReference>
<feature type="transmembrane region" description="Helical" evidence="4">
    <location>
        <begin position="253"/>
        <end position="270"/>
    </location>
</feature>
<reference evidence="5 6" key="1">
    <citation type="submission" date="2019-12" db="EMBL/GenBank/DDBJ databases">
        <title>Novel species isolated from a subtropical stream in China.</title>
        <authorList>
            <person name="Lu H."/>
        </authorList>
    </citation>
    <scope>NUCLEOTIDE SEQUENCE [LARGE SCALE GENOMIC DNA]</scope>
    <source>
        <strain evidence="5 6">FT127W</strain>
    </source>
</reference>
<evidence type="ECO:0000313" key="5">
    <source>
        <dbReference type="EMBL" id="MYN06106.1"/>
    </source>
</evidence>
<evidence type="ECO:0000313" key="6">
    <source>
        <dbReference type="Proteomes" id="UP000450676"/>
    </source>
</evidence>
<feature type="transmembrane region" description="Helical" evidence="4">
    <location>
        <begin position="205"/>
        <end position="224"/>
    </location>
</feature>
<evidence type="ECO:0000256" key="2">
    <source>
        <dbReference type="ARBA" id="ARBA00022989"/>
    </source>
</evidence>
<feature type="transmembrane region" description="Helical" evidence="4">
    <location>
        <begin position="290"/>
        <end position="311"/>
    </location>
</feature>
<keyword evidence="6" id="KW-1185">Reference proteome</keyword>
<evidence type="ECO:0000256" key="4">
    <source>
        <dbReference type="SAM" id="Phobius"/>
    </source>
</evidence>
<dbReference type="AlphaFoldDB" id="A0A7X4H7G8"/>
<dbReference type="Proteomes" id="UP000450676">
    <property type="component" value="Unassembled WGS sequence"/>
</dbReference>
<feature type="transmembrane region" description="Helical" evidence="4">
    <location>
        <begin position="174"/>
        <end position="193"/>
    </location>
</feature>
<dbReference type="InterPro" id="IPR011701">
    <property type="entry name" value="MFS"/>
</dbReference>
<dbReference type="InterPro" id="IPR036259">
    <property type="entry name" value="MFS_trans_sf"/>
</dbReference>
<feature type="transmembrane region" description="Helical" evidence="4">
    <location>
        <begin position="379"/>
        <end position="399"/>
    </location>
</feature>
<feature type="transmembrane region" description="Helical" evidence="4">
    <location>
        <begin position="345"/>
        <end position="367"/>
    </location>
</feature>
<feature type="transmembrane region" description="Helical" evidence="4">
    <location>
        <begin position="94"/>
        <end position="115"/>
    </location>
</feature>
<feature type="transmembrane region" description="Helical" evidence="4">
    <location>
        <begin position="318"/>
        <end position="339"/>
    </location>
</feature>
<sequence length="446" mass="47801">MGQKVLLRQAPPLLAAGLVSLLPLYFFLLMGDLAWSLKERAVQEVVKAQLREFSQNPVLLNVLFGALPAMLSLLFGPLVGAWSDRTRTRLGRRIPFLLCGAPLLSGALVGLAYSEALADALLAWFGIAPAFRRETVIACMGVFWALFELLSITSNALFIALVNDTVPKPMLGRFFGLFRIVSLAVGAAFFYVVFGNDLPSVARQVMLAIAGVYLAGFALLCACVREPESPPPSALAAPPGLGRLRAPGGEAPWFYVLLFAALGMATTSLLPVNINSYNAISQFGVDRSSFGHAVALTYCISIVLALPLGWLADRVHPLRVGFAALTLYALCMLGAWLLVVGRTSFLIWFVVHGVLAGAFLTGTAALLPSLLPRARFSELAAFSASVTALLAMVFTLAMGAALDWSGRDFRLMFLAAGLVALAGAGLWYGVLRLFRRADFTSPSQDR</sequence>